<keyword evidence="5 7" id="KW-0472">Membrane</keyword>
<dbReference type="Gene3D" id="1.20.1250.20">
    <property type="entry name" value="MFS general substrate transporter like domains"/>
    <property type="match status" value="1"/>
</dbReference>
<reference evidence="8 9" key="1">
    <citation type="journal article" date="2009" name="Stand. Genomic Sci.">
        <title>Complete genome sequence of Jonesia denitrificans type strain (Prevot 55134).</title>
        <authorList>
            <person name="Pukall R."/>
            <person name="Gehrich-Schroter G."/>
            <person name="Lapidus A."/>
            <person name="Nolan M."/>
            <person name="Glavina Del Rio T."/>
            <person name="Lucas S."/>
            <person name="Chen F."/>
            <person name="Tice H."/>
            <person name="Pitluck S."/>
            <person name="Cheng J.F."/>
            <person name="Copeland A."/>
            <person name="Saunders E."/>
            <person name="Brettin T."/>
            <person name="Detter J.C."/>
            <person name="Bruce D."/>
            <person name="Goodwin L."/>
            <person name="Pati A."/>
            <person name="Ivanova N."/>
            <person name="Mavromatis K."/>
            <person name="Ovchinnikova G."/>
            <person name="Chen A."/>
            <person name="Palaniappan K."/>
            <person name="Land M."/>
            <person name="Hauser L."/>
            <person name="Chang Y.J."/>
            <person name="Jeffries C.D."/>
            <person name="Chain P."/>
            <person name="Goker M."/>
            <person name="Bristow J."/>
            <person name="Eisen J.A."/>
            <person name="Markowitz V."/>
            <person name="Hugenholtz P."/>
            <person name="Kyrpides N.C."/>
            <person name="Klenk H.P."/>
            <person name="Han C."/>
        </authorList>
    </citation>
    <scope>NUCLEOTIDE SEQUENCE [LARGE SCALE GENOMIC DNA]</scope>
    <source>
        <strain evidence="9">ATCC 14870 / DSM 20603 / BCRC 15368 / CIP 55.134 / JCM 11481 / NBRC 15587 / NCTC 10816 / Prevot 55134</strain>
    </source>
</reference>
<evidence type="ECO:0000256" key="4">
    <source>
        <dbReference type="ARBA" id="ARBA00022989"/>
    </source>
</evidence>
<dbReference type="Pfam" id="PF07690">
    <property type="entry name" value="MFS_1"/>
    <property type="match status" value="1"/>
</dbReference>
<feature type="transmembrane region" description="Helical" evidence="7">
    <location>
        <begin position="123"/>
        <end position="141"/>
    </location>
</feature>
<accession>C7R2K5</accession>
<feature type="compositionally biased region" description="Low complexity" evidence="6">
    <location>
        <begin position="1"/>
        <end position="19"/>
    </location>
</feature>
<evidence type="ECO:0000313" key="8">
    <source>
        <dbReference type="EMBL" id="ACV09996.1"/>
    </source>
</evidence>
<protein>
    <submittedName>
        <fullName evidence="8">Major facilitator superfamily MFS_1</fullName>
    </submittedName>
</protein>
<dbReference type="PANTHER" id="PTHR23515">
    <property type="entry name" value="HIGH-AFFINITY NITRATE TRANSPORTER 2.3"/>
    <property type="match status" value="1"/>
</dbReference>
<dbReference type="KEGG" id="jde:Jden_2362"/>
<comment type="similarity">
    <text evidence="2">Belongs to the major facilitator superfamily. Nitrate/nitrite porter (TC 2.A.1.8) family.</text>
</comment>
<feature type="transmembrane region" description="Helical" evidence="7">
    <location>
        <begin position="349"/>
        <end position="369"/>
    </location>
</feature>
<sequence length="458" mass="48434">MTTSITPPTTHTEPSPVVETGDRGGFVRERGRWLRGWNPDDPVQWEQGGHRVARRNLYGSIYAEFLGFCVWALWSVTVPMLPQAGFVLSVDQQFWLIAVPSLVGAAMRIPYTFTVPIFGGRNWTIISALLLLIPVVGLAWAVSNPQISFTTLLVVASLAGFGGGNFASSMTNISFFYPERDKGKALGLNAAGGNLGTGLVQMVVPLVVTAGAGVALNRAGLMFIPLIVIAAFVAWRWMDNLHDVASDPRTFARAGRHPHTWLISFLYIGTFGSFIGYSGAFPTLLKNEFPQVTLSIAFLGALVGALTRPLGGMLADRVGGARLTVVCFGGLAVGAAGAILGLHTGSFTVFFFSFLLLFAASGVGNGSTYRMIPAVFRTGVAPHKLASARQAAAGCIGIAGAIGAVGGFLIPRGFAMSTSLAGSLIPALIVFIGVYLLMGALTWVLYVRRSSVFAQEGV</sequence>
<dbReference type="AlphaFoldDB" id="C7R2K5"/>
<evidence type="ECO:0000256" key="1">
    <source>
        <dbReference type="ARBA" id="ARBA00004141"/>
    </source>
</evidence>
<feature type="transmembrane region" description="Helical" evidence="7">
    <location>
        <begin position="323"/>
        <end position="343"/>
    </location>
</feature>
<feature type="transmembrane region" description="Helical" evidence="7">
    <location>
        <begin position="259"/>
        <end position="280"/>
    </location>
</feature>
<dbReference type="eggNOG" id="COG2223">
    <property type="taxonomic scope" value="Bacteria"/>
</dbReference>
<feature type="transmembrane region" description="Helical" evidence="7">
    <location>
        <begin position="94"/>
        <end position="111"/>
    </location>
</feature>
<dbReference type="CDD" id="cd17341">
    <property type="entry name" value="MFS_NRT2_like"/>
    <property type="match status" value="1"/>
</dbReference>
<dbReference type="HOGENOM" id="CLU_033198_0_1_11"/>
<evidence type="ECO:0000256" key="5">
    <source>
        <dbReference type="ARBA" id="ARBA00023136"/>
    </source>
</evidence>
<dbReference type="InterPro" id="IPR011701">
    <property type="entry name" value="MFS"/>
</dbReference>
<name>C7R2K5_JONDD</name>
<dbReference type="RefSeq" id="WP_015772607.1">
    <property type="nucleotide sequence ID" value="NC_013174.1"/>
</dbReference>
<dbReference type="EMBL" id="CP001706">
    <property type="protein sequence ID" value="ACV09996.1"/>
    <property type="molecule type" value="Genomic_DNA"/>
</dbReference>
<dbReference type="Proteomes" id="UP000000628">
    <property type="component" value="Chromosome"/>
</dbReference>
<feature type="region of interest" description="Disordered" evidence="6">
    <location>
        <begin position="1"/>
        <end position="23"/>
    </location>
</feature>
<proteinExistence type="inferred from homology"/>
<dbReference type="InterPro" id="IPR036259">
    <property type="entry name" value="MFS_trans_sf"/>
</dbReference>
<feature type="transmembrane region" description="Helical" evidence="7">
    <location>
        <begin position="188"/>
        <end position="208"/>
    </location>
</feature>
<dbReference type="InterPro" id="IPR044772">
    <property type="entry name" value="NO3_transporter"/>
</dbReference>
<gene>
    <name evidence="8" type="ordered locus">Jden_2362</name>
</gene>
<feature type="transmembrane region" description="Helical" evidence="7">
    <location>
        <begin position="390"/>
        <end position="411"/>
    </location>
</feature>
<evidence type="ECO:0000256" key="2">
    <source>
        <dbReference type="ARBA" id="ARBA00008432"/>
    </source>
</evidence>
<keyword evidence="4 7" id="KW-1133">Transmembrane helix</keyword>
<organism evidence="8 9">
    <name type="scientific">Jonesia denitrificans (strain ATCC 14870 / DSM 20603 / BCRC 15368 / CIP 55.134 / JCM 11481 / NBRC 15587 / NCTC 10816 / Prevot 55134)</name>
    <name type="common">Listeria denitrificans</name>
    <dbReference type="NCBI Taxonomy" id="471856"/>
    <lineage>
        <taxon>Bacteria</taxon>
        <taxon>Bacillati</taxon>
        <taxon>Actinomycetota</taxon>
        <taxon>Actinomycetes</taxon>
        <taxon>Micrococcales</taxon>
        <taxon>Jonesiaceae</taxon>
        <taxon>Jonesia</taxon>
    </lineage>
</organism>
<comment type="subcellular location">
    <subcellularLocation>
        <location evidence="1">Membrane</location>
        <topology evidence="1">Multi-pass membrane protein</topology>
    </subcellularLocation>
</comment>
<keyword evidence="9" id="KW-1185">Reference proteome</keyword>
<feature type="transmembrane region" description="Helical" evidence="7">
    <location>
        <begin position="423"/>
        <end position="446"/>
    </location>
</feature>
<feature type="transmembrane region" description="Helical" evidence="7">
    <location>
        <begin position="220"/>
        <end position="238"/>
    </location>
</feature>
<dbReference type="STRING" id="471856.Jden_2362"/>
<feature type="transmembrane region" description="Helical" evidence="7">
    <location>
        <begin position="147"/>
        <end position="167"/>
    </location>
</feature>
<feature type="transmembrane region" description="Helical" evidence="7">
    <location>
        <begin position="292"/>
        <end position="311"/>
    </location>
</feature>
<dbReference type="GO" id="GO:0016020">
    <property type="term" value="C:membrane"/>
    <property type="evidence" value="ECO:0007669"/>
    <property type="project" value="UniProtKB-SubCell"/>
</dbReference>
<dbReference type="OrthoDB" id="9771451at2"/>
<evidence type="ECO:0000256" key="7">
    <source>
        <dbReference type="SAM" id="Phobius"/>
    </source>
</evidence>
<dbReference type="GO" id="GO:0015112">
    <property type="term" value="F:nitrate transmembrane transporter activity"/>
    <property type="evidence" value="ECO:0007669"/>
    <property type="project" value="InterPro"/>
</dbReference>
<evidence type="ECO:0000256" key="6">
    <source>
        <dbReference type="SAM" id="MobiDB-lite"/>
    </source>
</evidence>
<dbReference type="SUPFAM" id="SSF103473">
    <property type="entry name" value="MFS general substrate transporter"/>
    <property type="match status" value="1"/>
</dbReference>
<evidence type="ECO:0000256" key="3">
    <source>
        <dbReference type="ARBA" id="ARBA00022692"/>
    </source>
</evidence>
<feature type="transmembrane region" description="Helical" evidence="7">
    <location>
        <begin position="57"/>
        <end position="74"/>
    </location>
</feature>
<keyword evidence="3 7" id="KW-0812">Transmembrane</keyword>
<evidence type="ECO:0000313" key="9">
    <source>
        <dbReference type="Proteomes" id="UP000000628"/>
    </source>
</evidence>